<dbReference type="InterPro" id="IPR052023">
    <property type="entry name" value="Histidine_kinase_KdpD"/>
</dbReference>
<comment type="caution">
    <text evidence="5">The sequence shown here is derived from an EMBL/GenBank/DDBJ whole genome shotgun (WGS) entry which is preliminary data.</text>
</comment>
<evidence type="ECO:0000313" key="6">
    <source>
        <dbReference type="Proteomes" id="UP000003860"/>
    </source>
</evidence>
<keyword evidence="6" id="KW-1185">Reference proteome</keyword>
<name>F1TB64_9FIRM</name>
<dbReference type="STRING" id="588581.Cpap_2418"/>
<accession>F1TB64</accession>
<keyword evidence="1" id="KW-0808">Transferase</keyword>
<evidence type="ECO:0000259" key="4">
    <source>
        <dbReference type="Pfam" id="PF02702"/>
    </source>
</evidence>
<evidence type="ECO:0000256" key="2">
    <source>
        <dbReference type="ARBA" id="ARBA00022777"/>
    </source>
</evidence>
<dbReference type="RefSeq" id="WP_004618319.1">
    <property type="nucleotide sequence ID" value="NZ_ACXX02000004.1"/>
</dbReference>
<feature type="domain" description="Signal transduction histidine kinase osmosensitive K+ channel sensor N-terminal" evidence="4">
    <location>
        <begin position="22"/>
        <end position="78"/>
    </location>
</feature>
<evidence type="ECO:0000256" key="3">
    <source>
        <dbReference type="ARBA" id="ARBA00023012"/>
    </source>
</evidence>
<proteinExistence type="predicted"/>
<evidence type="ECO:0000313" key="5">
    <source>
        <dbReference type="EMBL" id="EGD48268.1"/>
    </source>
</evidence>
<protein>
    <submittedName>
        <fullName evidence="5">Osmosensitive K channel signal transduction histidine kinase, sensor subunit KdpD</fullName>
    </submittedName>
</protein>
<dbReference type="Proteomes" id="UP000003860">
    <property type="component" value="Unassembled WGS sequence"/>
</dbReference>
<dbReference type="Gene3D" id="3.40.50.300">
    <property type="entry name" value="P-loop containing nucleotide triphosphate hydrolases"/>
    <property type="match status" value="1"/>
</dbReference>
<sequence>MSEDIKRITPEEALKQCNDENRDKLKVFIGYAPGVGKTYSMLNEGNRRGKDIVIGYVESHQRDETDKQIGNLEIIPRKNDI</sequence>
<dbReference type="EMBL" id="ACXX02000004">
    <property type="protein sequence ID" value="EGD48268.1"/>
    <property type="molecule type" value="Genomic_DNA"/>
</dbReference>
<dbReference type="eggNOG" id="COG2205">
    <property type="taxonomic scope" value="Bacteria"/>
</dbReference>
<dbReference type="PANTHER" id="PTHR45569">
    <property type="entry name" value="SENSOR PROTEIN KDPD"/>
    <property type="match status" value="1"/>
</dbReference>
<keyword evidence="2 5" id="KW-0418">Kinase</keyword>
<reference evidence="5" key="2">
    <citation type="submission" date="2011-01" db="EMBL/GenBank/DDBJ databases">
        <title>The Non-contiguous Finished genome of Clostridium papyrosolvens.</title>
        <authorList>
            <person name="Lucas S."/>
            <person name="Copeland A."/>
            <person name="Lapidus A."/>
            <person name="Cheng J.-F."/>
            <person name="Goodwin L."/>
            <person name="Pitluck S."/>
            <person name="Misra M."/>
            <person name="Chertkov O."/>
            <person name="Detter J.C."/>
            <person name="Han C."/>
            <person name="Tapia R."/>
            <person name="Land M."/>
            <person name="Hauser L."/>
            <person name="Kyrpides N."/>
            <person name="Ivanova N."/>
            <person name="Pagani I."/>
            <person name="Mouttaki H."/>
            <person name="He Z."/>
            <person name="Zhou J."/>
            <person name="Hemme C.L."/>
            <person name="Woyke T."/>
        </authorList>
    </citation>
    <scope>NUCLEOTIDE SEQUENCE [LARGE SCALE GENOMIC DNA]</scope>
    <source>
        <strain evidence="5">DSM 2782</strain>
    </source>
</reference>
<dbReference type="GO" id="GO:0000155">
    <property type="term" value="F:phosphorelay sensor kinase activity"/>
    <property type="evidence" value="ECO:0007669"/>
    <property type="project" value="InterPro"/>
</dbReference>
<dbReference type="PANTHER" id="PTHR45569:SF1">
    <property type="entry name" value="SENSOR PROTEIN KDPD"/>
    <property type="match status" value="1"/>
</dbReference>
<keyword evidence="3" id="KW-0902">Two-component regulatory system</keyword>
<dbReference type="AlphaFoldDB" id="F1TB64"/>
<dbReference type="InterPro" id="IPR027417">
    <property type="entry name" value="P-loop_NTPase"/>
</dbReference>
<dbReference type="InterPro" id="IPR003852">
    <property type="entry name" value="Sig_transdc_His_kinase_KdpD_N"/>
</dbReference>
<reference evidence="5" key="1">
    <citation type="submission" date="2009-07" db="EMBL/GenBank/DDBJ databases">
        <authorList>
            <consortium name="US DOE Joint Genome Institute (JGI-PGF)"/>
            <person name="Lucas S."/>
            <person name="Copeland A."/>
            <person name="Lapidus A."/>
            <person name="Glavina del Rio T."/>
            <person name="Tice H."/>
            <person name="Bruce D."/>
            <person name="Goodwin L."/>
            <person name="Pitluck S."/>
            <person name="Larimer F."/>
            <person name="Land M.L."/>
            <person name="Mouttaki H."/>
            <person name="He Z."/>
            <person name="Zhou J."/>
            <person name="Hemme C.L."/>
        </authorList>
    </citation>
    <scope>NUCLEOTIDE SEQUENCE [LARGE SCALE GENOMIC DNA]</scope>
    <source>
        <strain evidence="5">DSM 2782</strain>
    </source>
</reference>
<organism evidence="5 6">
    <name type="scientific">Ruminiclostridium papyrosolvens DSM 2782</name>
    <dbReference type="NCBI Taxonomy" id="588581"/>
    <lineage>
        <taxon>Bacteria</taxon>
        <taxon>Bacillati</taxon>
        <taxon>Bacillota</taxon>
        <taxon>Clostridia</taxon>
        <taxon>Eubacteriales</taxon>
        <taxon>Oscillospiraceae</taxon>
        <taxon>Ruminiclostridium</taxon>
    </lineage>
</organism>
<dbReference type="Pfam" id="PF02702">
    <property type="entry name" value="KdpD"/>
    <property type="match status" value="1"/>
</dbReference>
<dbReference type="GO" id="GO:0005886">
    <property type="term" value="C:plasma membrane"/>
    <property type="evidence" value="ECO:0007669"/>
    <property type="project" value="TreeGrafter"/>
</dbReference>
<gene>
    <name evidence="5" type="ORF">Cpap_2418</name>
</gene>
<evidence type="ECO:0000256" key="1">
    <source>
        <dbReference type="ARBA" id="ARBA00022679"/>
    </source>
</evidence>